<reference evidence="1" key="1">
    <citation type="submission" date="2023-05" db="EMBL/GenBank/DDBJ databases">
        <title>Nepenthes gracilis genome sequencing.</title>
        <authorList>
            <person name="Fukushima K."/>
        </authorList>
    </citation>
    <scope>NUCLEOTIDE SEQUENCE</scope>
    <source>
        <strain evidence="1">SING2019-196</strain>
    </source>
</reference>
<proteinExistence type="predicted"/>
<accession>A0AAD3XIM3</accession>
<protein>
    <submittedName>
        <fullName evidence="1">Uncharacterized protein</fullName>
    </submittedName>
</protein>
<evidence type="ECO:0000313" key="1">
    <source>
        <dbReference type="EMBL" id="GMH05953.1"/>
    </source>
</evidence>
<evidence type="ECO:0000313" key="2">
    <source>
        <dbReference type="Proteomes" id="UP001279734"/>
    </source>
</evidence>
<sequence>MLDMCPFWMVWFPLSGSCRDLVLEFLSLRWGSCWQSAWLSTVIALPSALTVFFDHCVDESNAGASACGHFERYPVYRYGDWCIHWSLVRVGLMWPGWSALSLGVKHFLSNPLTCRLTKKCRGEYSNNTGPCFCIPGWCADKHSSRCCRWSRAGAFSRSGLAGHREKPLAAEVVAPVSPPRWIPQRLRIGAVVIVHSGLLPPFVAMSGTDKLFLGHAPMGTHRVLMFADPELSRCFGCMEDPITGVGVCFCVLMPVNFGQLLQLLGHGAVSLPILQFFLGLVEMCPVFLIGYGFASVEFVVCTSELVP</sequence>
<organism evidence="1 2">
    <name type="scientific">Nepenthes gracilis</name>
    <name type="common">Slender pitcher plant</name>
    <dbReference type="NCBI Taxonomy" id="150966"/>
    <lineage>
        <taxon>Eukaryota</taxon>
        <taxon>Viridiplantae</taxon>
        <taxon>Streptophyta</taxon>
        <taxon>Embryophyta</taxon>
        <taxon>Tracheophyta</taxon>
        <taxon>Spermatophyta</taxon>
        <taxon>Magnoliopsida</taxon>
        <taxon>eudicotyledons</taxon>
        <taxon>Gunneridae</taxon>
        <taxon>Pentapetalae</taxon>
        <taxon>Caryophyllales</taxon>
        <taxon>Nepenthaceae</taxon>
        <taxon>Nepenthes</taxon>
    </lineage>
</organism>
<comment type="caution">
    <text evidence="1">The sequence shown here is derived from an EMBL/GenBank/DDBJ whole genome shotgun (WGS) entry which is preliminary data.</text>
</comment>
<keyword evidence="2" id="KW-1185">Reference proteome</keyword>
<gene>
    <name evidence="1" type="ORF">Nepgr_007793</name>
</gene>
<dbReference type="AlphaFoldDB" id="A0AAD3XIM3"/>
<name>A0AAD3XIM3_NEPGR</name>
<dbReference type="Proteomes" id="UP001279734">
    <property type="component" value="Unassembled WGS sequence"/>
</dbReference>
<dbReference type="EMBL" id="BSYO01000006">
    <property type="protein sequence ID" value="GMH05953.1"/>
    <property type="molecule type" value="Genomic_DNA"/>
</dbReference>